<dbReference type="GO" id="GO:0008234">
    <property type="term" value="F:cysteine-type peptidase activity"/>
    <property type="evidence" value="ECO:0007669"/>
    <property type="project" value="InterPro"/>
</dbReference>
<evidence type="ECO:0000256" key="1">
    <source>
        <dbReference type="ARBA" id="ARBA00008455"/>
    </source>
</evidence>
<feature type="region of interest" description="Disordered" evidence="3">
    <location>
        <begin position="115"/>
        <end position="135"/>
    </location>
</feature>
<dbReference type="InterPro" id="IPR000668">
    <property type="entry name" value="Peptidase_C1A_C"/>
</dbReference>
<evidence type="ECO:0000256" key="4">
    <source>
        <dbReference type="SAM" id="SignalP"/>
    </source>
</evidence>
<dbReference type="SUPFAM" id="SSF54001">
    <property type="entry name" value="Cysteine proteinases"/>
    <property type="match status" value="1"/>
</dbReference>
<feature type="domain" description="Cathepsin propeptide inhibitor" evidence="6">
    <location>
        <begin position="45"/>
        <end position="102"/>
    </location>
</feature>
<dbReference type="SMART" id="SM00848">
    <property type="entry name" value="Inhibitor_I29"/>
    <property type="match status" value="1"/>
</dbReference>
<dbReference type="EMBL" id="JAJJMA010261753">
    <property type="protein sequence ID" value="MCL7044761.1"/>
    <property type="molecule type" value="Genomic_DNA"/>
</dbReference>
<sequence>MFSSTFSKLSFLLFLTSLSLLDMNFSIVGYEPEDLTSIDKLIDLFESWLSKHGKAYKSIEEKLERFEVLFKENLKHIDETNKKVTSYWLGLNEFADISHEEFKDKYLGLKGDHYQMPERTRDSSSSTNEDSSDAEFMDLPKSVDWRKKGAVTNVKNQGACGSCVEGINQIVTGNLTALSEVQELIDCDKPSNNGCNGGLMDYAFQYIMSTTGGLHKEDDYPYLMEEGTCEEKKVTLNTKLASVLKIE</sequence>
<evidence type="ECO:0000256" key="2">
    <source>
        <dbReference type="ARBA" id="ARBA00023157"/>
    </source>
</evidence>
<dbReference type="InterPro" id="IPR013128">
    <property type="entry name" value="Peptidase_C1A"/>
</dbReference>
<comment type="caution">
    <text evidence="7">The sequence shown here is derived from an EMBL/GenBank/DDBJ whole genome shotgun (WGS) entry which is preliminary data.</text>
</comment>
<dbReference type="Gene3D" id="3.90.70.10">
    <property type="entry name" value="Cysteine proteinases"/>
    <property type="match status" value="1"/>
</dbReference>
<evidence type="ECO:0000256" key="3">
    <source>
        <dbReference type="SAM" id="MobiDB-lite"/>
    </source>
</evidence>
<name>A0AA42AZG4_PAPNU</name>
<organism evidence="7 8">
    <name type="scientific">Papaver nudicaule</name>
    <name type="common">Iceland poppy</name>
    <dbReference type="NCBI Taxonomy" id="74823"/>
    <lineage>
        <taxon>Eukaryota</taxon>
        <taxon>Viridiplantae</taxon>
        <taxon>Streptophyta</taxon>
        <taxon>Embryophyta</taxon>
        <taxon>Tracheophyta</taxon>
        <taxon>Spermatophyta</taxon>
        <taxon>Magnoliopsida</taxon>
        <taxon>Ranunculales</taxon>
        <taxon>Papaveraceae</taxon>
        <taxon>Papaveroideae</taxon>
        <taxon>Papaver</taxon>
    </lineage>
</organism>
<gene>
    <name evidence="7" type="ORF">MKW94_009792</name>
</gene>
<evidence type="ECO:0000313" key="7">
    <source>
        <dbReference type="EMBL" id="MCL7044761.1"/>
    </source>
</evidence>
<dbReference type="CDD" id="cd02248">
    <property type="entry name" value="Peptidase_C1A"/>
    <property type="match status" value="1"/>
</dbReference>
<dbReference type="Pfam" id="PF08246">
    <property type="entry name" value="Inhibitor_I29"/>
    <property type="match status" value="1"/>
</dbReference>
<dbReference type="InterPro" id="IPR013201">
    <property type="entry name" value="Prot_inhib_I29"/>
</dbReference>
<evidence type="ECO:0000313" key="8">
    <source>
        <dbReference type="Proteomes" id="UP001177140"/>
    </source>
</evidence>
<feature type="domain" description="Peptidase C1A papain C-terminal" evidence="5">
    <location>
        <begin position="139"/>
        <end position="245"/>
    </location>
</feature>
<reference evidence="7" key="1">
    <citation type="submission" date="2022-03" db="EMBL/GenBank/DDBJ databases">
        <title>A functionally conserved STORR gene fusion in Papaver species that diverged 16.8 million years ago.</title>
        <authorList>
            <person name="Catania T."/>
        </authorList>
    </citation>
    <scope>NUCLEOTIDE SEQUENCE</scope>
    <source>
        <strain evidence="7">S-191538</strain>
    </source>
</reference>
<dbReference type="GO" id="GO:0006508">
    <property type="term" value="P:proteolysis"/>
    <property type="evidence" value="ECO:0007669"/>
    <property type="project" value="InterPro"/>
</dbReference>
<dbReference type="InterPro" id="IPR038765">
    <property type="entry name" value="Papain-like_cys_pep_sf"/>
</dbReference>
<comment type="similarity">
    <text evidence="1">Belongs to the peptidase C1 family.</text>
</comment>
<feature type="chain" id="PRO_5041244540" evidence="4">
    <location>
        <begin position="22"/>
        <end position="247"/>
    </location>
</feature>
<keyword evidence="4" id="KW-0732">Signal</keyword>
<dbReference type="InterPro" id="IPR039417">
    <property type="entry name" value="Peptidase_C1A_papain-like"/>
</dbReference>
<dbReference type="AlphaFoldDB" id="A0AA42AZG4"/>
<keyword evidence="2" id="KW-1015">Disulfide bond</keyword>
<dbReference type="Pfam" id="PF00112">
    <property type="entry name" value="Peptidase_C1"/>
    <property type="match status" value="1"/>
</dbReference>
<proteinExistence type="inferred from homology"/>
<dbReference type="Proteomes" id="UP001177140">
    <property type="component" value="Unassembled WGS sequence"/>
</dbReference>
<evidence type="ECO:0000259" key="6">
    <source>
        <dbReference type="SMART" id="SM00848"/>
    </source>
</evidence>
<protein>
    <submittedName>
        <fullName evidence="7">Uncharacterized protein</fullName>
    </submittedName>
</protein>
<keyword evidence="8" id="KW-1185">Reference proteome</keyword>
<accession>A0AA42AZG4</accession>
<dbReference type="SMART" id="SM00645">
    <property type="entry name" value="Pept_C1"/>
    <property type="match status" value="1"/>
</dbReference>
<feature type="signal peptide" evidence="4">
    <location>
        <begin position="1"/>
        <end position="21"/>
    </location>
</feature>
<dbReference type="PANTHER" id="PTHR12411">
    <property type="entry name" value="CYSTEINE PROTEASE FAMILY C1-RELATED"/>
    <property type="match status" value="1"/>
</dbReference>
<evidence type="ECO:0000259" key="5">
    <source>
        <dbReference type="SMART" id="SM00645"/>
    </source>
</evidence>